<evidence type="ECO:0000256" key="11">
    <source>
        <dbReference type="ARBA" id="ARBA00078673"/>
    </source>
</evidence>
<proteinExistence type="predicted"/>
<keyword evidence="5" id="KW-0395">Inflammatory response</keyword>
<evidence type="ECO:0000313" key="14">
    <source>
        <dbReference type="Proteomes" id="UP000248482"/>
    </source>
</evidence>
<dbReference type="GO" id="GO:0097400">
    <property type="term" value="P:interleukin-17-mediated signaling pathway"/>
    <property type="evidence" value="ECO:0007669"/>
    <property type="project" value="UniProtKB-ARBA"/>
</dbReference>
<evidence type="ECO:0000256" key="1">
    <source>
        <dbReference type="ARBA" id="ARBA00000900"/>
    </source>
</evidence>
<accession>A0A2Y9KPD8</accession>
<dbReference type="FunFam" id="3.40.50.11530:FF:000007">
    <property type="entry name" value="adapter protein CIKS isoform X3"/>
    <property type="match status" value="1"/>
</dbReference>
<dbReference type="PANTHER" id="PTHR34257:SF2">
    <property type="entry name" value="E3 UBIQUITIN LIGASE TRAF3IP2"/>
    <property type="match status" value="1"/>
</dbReference>
<evidence type="ECO:0000256" key="12">
    <source>
        <dbReference type="ARBA" id="ARBA00080040"/>
    </source>
</evidence>
<sequence>MKAGSREGATEFNLIRGHPKCSARWGSRASMGGGRWGGCPCHAAPHPGAHSQPCDLFSTDRIYTDHGDTLCFNKIEIDRCQRVRVGCFSRLLWRERWGTESPQAGKTVMIIVAISPKYKQDVEGAESQLDEDEHGLHTKYIHRMMQIEFIKQGSMNFRFIPVLFPNAKKEHVPTWLQNTHVYSWPKNKKNILLRLLREEEYIAPPRGPLPTLQVVPL</sequence>
<dbReference type="GO" id="GO:0043123">
    <property type="term" value="P:positive regulation of canonical NF-kappaB signal transduction"/>
    <property type="evidence" value="ECO:0007669"/>
    <property type="project" value="TreeGrafter"/>
</dbReference>
<protein>
    <recommendedName>
        <fullName evidence="7">E3 ubiquitin ligase TRAF3IP2</fullName>
        <ecNumber evidence="2">2.3.2.27</ecNumber>
    </recommendedName>
    <alternativeName>
        <fullName evidence="8">Adapter protein CIKS</fullName>
    </alternativeName>
    <alternativeName>
        <fullName evidence="9">Connection to IKK and SAPK/JNK</fullName>
    </alternativeName>
    <alternativeName>
        <fullName evidence="12">E3 ubiquitin-protein ligase CIKS</fullName>
    </alternativeName>
    <alternativeName>
        <fullName evidence="10">Nuclear factor NF-kappa-B activator 1</fullName>
    </alternativeName>
    <alternativeName>
        <fullName evidence="11">TRAF3-interacting protein 2</fullName>
    </alternativeName>
</protein>
<comment type="subunit">
    <text evidence="6">Interacts with IKBKG/NF-kappa B essential modulator, with CHUK/IKK-alpha and with IKBKB/IKK-beta. Interacts with TRAF6; this interaction is direct. Interacts with IL17RA and IL17RC. Interacts with IL17RB.</text>
</comment>
<evidence type="ECO:0000313" key="15">
    <source>
        <dbReference type="RefSeq" id="XP_022375847.1"/>
    </source>
</evidence>
<dbReference type="GO" id="GO:0000209">
    <property type="term" value="P:protein polyubiquitination"/>
    <property type="evidence" value="ECO:0007669"/>
    <property type="project" value="UniProtKB-ARBA"/>
</dbReference>
<evidence type="ECO:0000256" key="8">
    <source>
        <dbReference type="ARBA" id="ARBA00075327"/>
    </source>
</evidence>
<evidence type="ECO:0000256" key="9">
    <source>
        <dbReference type="ARBA" id="ARBA00076636"/>
    </source>
</evidence>
<evidence type="ECO:0000256" key="7">
    <source>
        <dbReference type="ARBA" id="ARBA00073304"/>
    </source>
</evidence>
<comment type="catalytic activity">
    <reaction evidence="1">
        <text>S-ubiquitinyl-[E2 ubiquitin-conjugating enzyme]-L-cysteine + [acceptor protein]-L-lysine = [E2 ubiquitin-conjugating enzyme]-L-cysteine + N(6)-ubiquitinyl-[acceptor protein]-L-lysine.</text>
        <dbReference type="EC" id="2.3.2.27"/>
    </reaction>
</comment>
<dbReference type="GO" id="GO:0006954">
    <property type="term" value="P:inflammatory response"/>
    <property type="evidence" value="ECO:0007669"/>
    <property type="project" value="UniProtKB-KW"/>
</dbReference>
<dbReference type="EC" id="2.3.2.27" evidence="2"/>
<dbReference type="AlphaFoldDB" id="A0A2Y9KPD8"/>
<dbReference type="GeneID" id="111158219"/>
<gene>
    <name evidence="15" type="primary">LOC111158219</name>
</gene>
<evidence type="ECO:0000256" key="4">
    <source>
        <dbReference type="ARBA" id="ARBA00022786"/>
    </source>
</evidence>
<keyword evidence="4" id="KW-0833">Ubl conjugation pathway</keyword>
<dbReference type="PANTHER" id="PTHR34257">
    <property type="entry name" value="ADAPTER PROTEIN CIKS"/>
    <property type="match status" value="1"/>
</dbReference>
<dbReference type="GO" id="GO:0006959">
    <property type="term" value="P:humoral immune response"/>
    <property type="evidence" value="ECO:0007669"/>
    <property type="project" value="TreeGrafter"/>
</dbReference>
<dbReference type="Proteomes" id="UP000248482">
    <property type="component" value="Unplaced"/>
</dbReference>
<dbReference type="RefSeq" id="XP_022375847.1">
    <property type="nucleotide sequence ID" value="XM_022520139.1"/>
</dbReference>
<evidence type="ECO:0000256" key="3">
    <source>
        <dbReference type="ARBA" id="ARBA00022679"/>
    </source>
</evidence>
<dbReference type="InterPro" id="IPR013568">
    <property type="entry name" value="SEFIR_dom"/>
</dbReference>
<keyword evidence="14" id="KW-1185">Reference proteome</keyword>
<dbReference type="PROSITE" id="PS51534">
    <property type="entry name" value="SEFIR"/>
    <property type="match status" value="1"/>
</dbReference>
<evidence type="ECO:0000259" key="13">
    <source>
        <dbReference type="PROSITE" id="PS51534"/>
    </source>
</evidence>
<dbReference type="InterPro" id="IPR053047">
    <property type="entry name" value="E3_ubiq_ligase_TRAF3IP2"/>
</dbReference>
<dbReference type="Pfam" id="PF08357">
    <property type="entry name" value="SEFIR"/>
    <property type="match status" value="1"/>
</dbReference>
<evidence type="ECO:0000256" key="6">
    <source>
        <dbReference type="ARBA" id="ARBA00064316"/>
    </source>
</evidence>
<name>A0A2Y9KPD8_ENHLU</name>
<keyword evidence="3" id="KW-0808">Transferase</keyword>
<evidence type="ECO:0000256" key="5">
    <source>
        <dbReference type="ARBA" id="ARBA00023198"/>
    </source>
</evidence>
<evidence type="ECO:0000256" key="2">
    <source>
        <dbReference type="ARBA" id="ARBA00012483"/>
    </source>
</evidence>
<dbReference type="GO" id="GO:0061630">
    <property type="term" value="F:ubiquitin protein ligase activity"/>
    <property type="evidence" value="ECO:0007669"/>
    <property type="project" value="UniProtKB-EC"/>
</dbReference>
<dbReference type="GO" id="GO:0038173">
    <property type="term" value="P:interleukin-17A-mediated signaling pathway"/>
    <property type="evidence" value="ECO:0007669"/>
    <property type="project" value="UniProtKB-ARBA"/>
</dbReference>
<organism evidence="14 15">
    <name type="scientific">Enhydra lutris kenyoni</name>
    <name type="common">northern sea otter</name>
    <dbReference type="NCBI Taxonomy" id="391180"/>
    <lineage>
        <taxon>Eukaryota</taxon>
        <taxon>Metazoa</taxon>
        <taxon>Chordata</taxon>
        <taxon>Craniata</taxon>
        <taxon>Vertebrata</taxon>
        <taxon>Euteleostomi</taxon>
        <taxon>Mammalia</taxon>
        <taxon>Eutheria</taxon>
        <taxon>Laurasiatheria</taxon>
        <taxon>Carnivora</taxon>
        <taxon>Caniformia</taxon>
        <taxon>Musteloidea</taxon>
        <taxon>Mustelidae</taxon>
        <taxon>Lutrinae</taxon>
        <taxon>Enhydra</taxon>
    </lineage>
</organism>
<dbReference type="CTD" id="10758"/>
<evidence type="ECO:0000256" key="10">
    <source>
        <dbReference type="ARBA" id="ARBA00078387"/>
    </source>
</evidence>
<dbReference type="GO" id="GO:0005737">
    <property type="term" value="C:cytoplasm"/>
    <property type="evidence" value="ECO:0007669"/>
    <property type="project" value="UniProtKB-ARBA"/>
</dbReference>
<reference evidence="15" key="1">
    <citation type="submission" date="2025-08" db="UniProtKB">
        <authorList>
            <consortium name="RefSeq"/>
        </authorList>
    </citation>
    <scope>IDENTIFICATION</scope>
    <source>
        <tissue evidence="15">Blood</tissue>
    </source>
</reference>
<feature type="domain" description="SEFIR" evidence="13">
    <location>
        <begin position="109"/>
        <end position="193"/>
    </location>
</feature>